<dbReference type="Gene3D" id="3.40.720.10">
    <property type="entry name" value="Alkaline Phosphatase, subunit A"/>
    <property type="match status" value="1"/>
</dbReference>
<evidence type="ECO:0008006" key="3">
    <source>
        <dbReference type="Google" id="ProtNLM"/>
    </source>
</evidence>
<dbReference type="InterPro" id="IPR010869">
    <property type="entry name" value="DUF1501"/>
</dbReference>
<protein>
    <recommendedName>
        <fullName evidence="3">DUF1501 domain-containing protein</fullName>
    </recommendedName>
</protein>
<dbReference type="SUPFAM" id="SSF53649">
    <property type="entry name" value="Alkaline phosphatase-like"/>
    <property type="match status" value="1"/>
</dbReference>
<organism evidence="1 2">
    <name type="scientific">Urbifossiella limnaea</name>
    <dbReference type="NCBI Taxonomy" id="2528023"/>
    <lineage>
        <taxon>Bacteria</taxon>
        <taxon>Pseudomonadati</taxon>
        <taxon>Planctomycetota</taxon>
        <taxon>Planctomycetia</taxon>
        <taxon>Gemmatales</taxon>
        <taxon>Gemmataceae</taxon>
        <taxon>Urbifossiella</taxon>
    </lineage>
</organism>
<proteinExistence type="predicted"/>
<dbReference type="PANTHER" id="PTHR43737">
    <property type="entry name" value="BLL7424 PROTEIN"/>
    <property type="match status" value="1"/>
</dbReference>
<accession>A0A517XQJ4</accession>
<dbReference type="InterPro" id="IPR006311">
    <property type="entry name" value="TAT_signal"/>
</dbReference>
<dbReference type="EMBL" id="CP036273">
    <property type="protein sequence ID" value="QDU19766.1"/>
    <property type="molecule type" value="Genomic_DNA"/>
</dbReference>
<dbReference type="AlphaFoldDB" id="A0A517XQJ4"/>
<gene>
    <name evidence="1" type="ORF">ETAA1_17030</name>
</gene>
<name>A0A517XQJ4_9BACT</name>
<evidence type="ECO:0000313" key="2">
    <source>
        <dbReference type="Proteomes" id="UP000319576"/>
    </source>
</evidence>
<evidence type="ECO:0000313" key="1">
    <source>
        <dbReference type="EMBL" id="QDU19766.1"/>
    </source>
</evidence>
<keyword evidence="2" id="KW-1185">Reference proteome</keyword>
<dbReference type="PROSITE" id="PS51318">
    <property type="entry name" value="TAT"/>
    <property type="match status" value="1"/>
</dbReference>
<reference evidence="1 2" key="1">
    <citation type="submission" date="2019-02" db="EMBL/GenBank/DDBJ databases">
        <title>Deep-cultivation of Planctomycetes and their phenomic and genomic characterization uncovers novel biology.</title>
        <authorList>
            <person name="Wiegand S."/>
            <person name="Jogler M."/>
            <person name="Boedeker C."/>
            <person name="Pinto D."/>
            <person name="Vollmers J."/>
            <person name="Rivas-Marin E."/>
            <person name="Kohn T."/>
            <person name="Peeters S.H."/>
            <person name="Heuer A."/>
            <person name="Rast P."/>
            <person name="Oberbeckmann S."/>
            <person name="Bunk B."/>
            <person name="Jeske O."/>
            <person name="Meyerdierks A."/>
            <person name="Storesund J.E."/>
            <person name="Kallscheuer N."/>
            <person name="Luecker S."/>
            <person name="Lage O.M."/>
            <person name="Pohl T."/>
            <person name="Merkel B.J."/>
            <person name="Hornburger P."/>
            <person name="Mueller R.-W."/>
            <person name="Bruemmer F."/>
            <person name="Labrenz M."/>
            <person name="Spormann A.M."/>
            <person name="Op den Camp H."/>
            <person name="Overmann J."/>
            <person name="Amann R."/>
            <person name="Jetten M.S.M."/>
            <person name="Mascher T."/>
            <person name="Medema M.H."/>
            <person name="Devos D.P."/>
            <person name="Kaster A.-K."/>
            <person name="Ovreas L."/>
            <person name="Rohde M."/>
            <person name="Galperin M.Y."/>
            <person name="Jogler C."/>
        </authorList>
    </citation>
    <scope>NUCLEOTIDE SEQUENCE [LARGE SCALE GENOMIC DNA]</scope>
    <source>
        <strain evidence="1 2">ETA_A1</strain>
    </source>
</reference>
<sequence length="435" mass="47255">MHLPSTCGSPEHSLNRRAFLGGVGGFAGGVAGLDALGNPLLAGQLEKRHKRVILLWMAGGLSQFESWDPKPGRRTGGPFRAIQTSVPGYRMSELMPMMASRVHKSAVIRSFSSPNTGHTGGSVFALMSGDRQDTGNLRTPSLGCLLGRELSQPGMPEHVSFWNATWPFSGGDKQLDFALDLGARYEAINIAGKLAPDGIQLPASLTDDDHRAREALREQLAARFQERRGSNPTVASHGGSYQRVRGIMDIAGLFDISREPPRTRERYGHSLFGQQALVARRLIEAGVPFVRLTDGWWDSHGENFEIHASKVPTLDRVMSALLEDLEQRGLLQDTLVVTFAEMGRTPQINGQRGRDHWGACWSVTLTGCGIKPGVVHGSTNADGTAVATDRVTAAQFFATIFQAVGIDHQKEYTSADGRPVRLTPYNTEPVRAVLA</sequence>
<dbReference type="PANTHER" id="PTHR43737:SF1">
    <property type="entry name" value="DUF1501 DOMAIN-CONTAINING PROTEIN"/>
    <property type="match status" value="1"/>
</dbReference>
<dbReference type="Pfam" id="PF07394">
    <property type="entry name" value="DUF1501"/>
    <property type="match status" value="1"/>
</dbReference>
<dbReference type="KEGG" id="uli:ETAA1_17030"/>
<dbReference type="Proteomes" id="UP000319576">
    <property type="component" value="Chromosome"/>
</dbReference>
<dbReference type="InterPro" id="IPR017850">
    <property type="entry name" value="Alkaline_phosphatase_core_sf"/>
</dbReference>